<dbReference type="EMBL" id="JBHUEH010000032">
    <property type="protein sequence ID" value="MFD1887846.1"/>
    <property type="molecule type" value="Genomic_DNA"/>
</dbReference>
<evidence type="ECO:0000313" key="2">
    <source>
        <dbReference type="Proteomes" id="UP001597233"/>
    </source>
</evidence>
<dbReference type="RefSeq" id="WP_347323868.1">
    <property type="nucleotide sequence ID" value="NZ_JBCGUH010000002.1"/>
</dbReference>
<keyword evidence="2" id="KW-1185">Reference proteome</keyword>
<name>A0ABW4RNF3_9BACL</name>
<accession>A0ABW4RNF3</accession>
<reference evidence="2" key="1">
    <citation type="journal article" date="2019" name="Int. J. Syst. Evol. Microbiol.">
        <title>The Global Catalogue of Microorganisms (GCM) 10K type strain sequencing project: providing services to taxonomists for standard genome sequencing and annotation.</title>
        <authorList>
            <consortium name="The Broad Institute Genomics Platform"/>
            <consortium name="The Broad Institute Genome Sequencing Center for Infectious Disease"/>
            <person name="Wu L."/>
            <person name="Ma J."/>
        </authorList>
    </citation>
    <scope>NUCLEOTIDE SEQUENCE [LARGE SCALE GENOMIC DNA]</scope>
    <source>
        <strain evidence="2">CCUG 54950</strain>
    </source>
</reference>
<dbReference type="Proteomes" id="UP001597233">
    <property type="component" value="Unassembled WGS sequence"/>
</dbReference>
<proteinExistence type="predicted"/>
<organism evidence="1 2">
    <name type="scientific">Paenibacillus wenxiniae</name>
    <dbReference type="NCBI Taxonomy" id="1636843"/>
    <lineage>
        <taxon>Bacteria</taxon>
        <taxon>Bacillati</taxon>
        <taxon>Bacillota</taxon>
        <taxon>Bacilli</taxon>
        <taxon>Bacillales</taxon>
        <taxon>Paenibacillaceae</taxon>
        <taxon>Paenibacillus</taxon>
    </lineage>
</organism>
<protein>
    <submittedName>
        <fullName evidence="1">Uncharacterized protein</fullName>
    </submittedName>
</protein>
<sequence length="160" mass="18384">MISRLRQGPDKLFPQLIHPSEVNLDVSADELLLQLIVLGKTRGLSTAKNDMELVQIFKKNLQVQAAFESEDFQILPLPDPDGISCYYFRNRNGLFYGNLEPYLTTVQDQLAVDGTVYWEQWQRSLPHFQLFDIEASNHITLLFEAGVSETIGKFCEQLYQ</sequence>
<evidence type="ECO:0000313" key="1">
    <source>
        <dbReference type="EMBL" id="MFD1887846.1"/>
    </source>
</evidence>
<comment type="caution">
    <text evidence="1">The sequence shown here is derived from an EMBL/GenBank/DDBJ whole genome shotgun (WGS) entry which is preliminary data.</text>
</comment>
<gene>
    <name evidence="1" type="ORF">ACFSC9_20410</name>
</gene>